<dbReference type="OrthoDB" id="2579508at2759"/>
<protein>
    <submittedName>
        <fullName evidence="1">Uncharacterized protein</fullName>
    </submittedName>
</protein>
<keyword evidence="2" id="KW-1185">Reference proteome</keyword>
<evidence type="ECO:0000313" key="1">
    <source>
        <dbReference type="EMBL" id="TFL07571.1"/>
    </source>
</evidence>
<organism evidence="1 2">
    <name type="scientific">Pterulicium gracile</name>
    <dbReference type="NCBI Taxonomy" id="1884261"/>
    <lineage>
        <taxon>Eukaryota</taxon>
        <taxon>Fungi</taxon>
        <taxon>Dikarya</taxon>
        <taxon>Basidiomycota</taxon>
        <taxon>Agaricomycotina</taxon>
        <taxon>Agaricomycetes</taxon>
        <taxon>Agaricomycetidae</taxon>
        <taxon>Agaricales</taxon>
        <taxon>Pleurotineae</taxon>
        <taxon>Pterulaceae</taxon>
        <taxon>Pterulicium</taxon>
    </lineage>
</organism>
<evidence type="ECO:0000313" key="2">
    <source>
        <dbReference type="Proteomes" id="UP000305067"/>
    </source>
</evidence>
<accession>A0A5C3R3L5</accession>
<dbReference type="AlphaFoldDB" id="A0A5C3R3L5"/>
<dbReference type="EMBL" id="ML178814">
    <property type="protein sequence ID" value="TFL07571.1"/>
    <property type="molecule type" value="Genomic_DNA"/>
</dbReference>
<proteinExistence type="predicted"/>
<gene>
    <name evidence="1" type="ORF">BDV98DRAFT_28978</name>
</gene>
<sequence>MPVERNGMSNLRGYVQEAGLPRMPLHHNAPPVPARGHKSHLNHLTIHPAEWRRLETIRARPGVVGDPIIIDWIKKFIPAERLAVPDADPATGENLSIPCPPYFDIQAPAAFPLPYDVQRMEAWIQGYPLITVQRILHAVFPETHGWEFVQAEQGIDNPDYPQLFRYFKWTYTGPNANIRDNHAFRSVIVAFQPPWILSEADLDEFASSGDFPPCRTHGTLRPRPLKSKWRLWARIWDLCARHKTAHFVLTNYHRWTVGVFTDGWTSGYVDEPLEFNSLGPTVVEMLVHTVASAMGLRGTTKRPLVCVDPPLHDEYPCTLHDISSLDPQTARDLCLLLALTG</sequence>
<name>A0A5C3R3L5_9AGAR</name>
<dbReference type="Proteomes" id="UP000305067">
    <property type="component" value="Unassembled WGS sequence"/>
</dbReference>
<reference evidence="1 2" key="1">
    <citation type="journal article" date="2019" name="Nat. Ecol. Evol.">
        <title>Megaphylogeny resolves global patterns of mushroom evolution.</title>
        <authorList>
            <person name="Varga T."/>
            <person name="Krizsan K."/>
            <person name="Foldi C."/>
            <person name="Dima B."/>
            <person name="Sanchez-Garcia M."/>
            <person name="Sanchez-Ramirez S."/>
            <person name="Szollosi G.J."/>
            <person name="Szarkandi J.G."/>
            <person name="Papp V."/>
            <person name="Albert L."/>
            <person name="Andreopoulos W."/>
            <person name="Angelini C."/>
            <person name="Antonin V."/>
            <person name="Barry K.W."/>
            <person name="Bougher N.L."/>
            <person name="Buchanan P."/>
            <person name="Buyck B."/>
            <person name="Bense V."/>
            <person name="Catcheside P."/>
            <person name="Chovatia M."/>
            <person name="Cooper J."/>
            <person name="Damon W."/>
            <person name="Desjardin D."/>
            <person name="Finy P."/>
            <person name="Geml J."/>
            <person name="Haridas S."/>
            <person name="Hughes K."/>
            <person name="Justo A."/>
            <person name="Karasinski D."/>
            <person name="Kautmanova I."/>
            <person name="Kiss B."/>
            <person name="Kocsube S."/>
            <person name="Kotiranta H."/>
            <person name="LaButti K.M."/>
            <person name="Lechner B.E."/>
            <person name="Liimatainen K."/>
            <person name="Lipzen A."/>
            <person name="Lukacs Z."/>
            <person name="Mihaltcheva S."/>
            <person name="Morgado L.N."/>
            <person name="Niskanen T."/>
            <person name="Noordeloos M.E."/>
            <person name="Ohm R.A."/>
            <person name="Ortiz-Santana B."/>
            <person name="Ovrebo C."/>
            <person name="Racz N."/>
            <person name="Riley R."/>
            <person name="Savchenko A."/>
            <person name="Shiryaev A."/>
            <person name="Soop K."/>
            <person name="Spirin V."/>
            <person name="Szebenyi C."/>
            <person name="Tomsovsky M."/>
            <person name="Tulloss R.E."/>
            <person name="Uehling J."/>
            <person name="Grigoriev I.V."/>
            <person name="Vagvolgyi C."/>
            <person name="Papp T."/>
            <person name="Martin F.M."/>
            <person name="Miettinen O."/>
            <person name="Hibbett D.S."/>
            <person name="Nagy L.G."/>
        </authorList>
    </citation>
    <scope>NUCLEOTIDE SEQUENCE [LARGE SCALE GENOMIC DNA]</scope>
    <source>
        <strain evidence="1 2">CBS 309.79</strain>
    </source>
</reference>